<comment type="caution">
    <text evidence="2">The sequence shown here is derived from an EMBL/GenBank/DDBJ whole genome shotgun (WGS) entry which is preliminary data.</text>
</comment>
<dbReference type="Proteomes" id="UP001066276">
    <property type="component" value="Chromosome 9"/>
</dbReference>
<feature type="region of interest" description="Disordered" evidence="1">
    <location>
        <begin position="28"/>
        <end position="52"/>
    </location>
</feature>
<gene>
    <name evidence="2" type="ORF">NDU88_001933</name>
</gene>
<keyword evidence="3" id="KW-1185">Reference proteome</keyword>
<dbReference type="EMBL" id="JANPWB010000013">
    <property type="protein sequence ID" value="KAJ1104522.1"/>
    <property type="molecule type" value="Genomic_DNA"/>
</dbReference>
<protein>
    <submittedName>
        <fullName evidence="2">Uncharacterized protein</fullName>
    </submittedName>
</protein>
<sequence length="108" mass="11331">MPAGRATDTSAARKGRLAGLHAGLNARTGASRLDREEVGGAGRGGACPRPGGLGSRAAMPWVSRAQSVISSFQYLTREACCLSGRCPVGDLRCVIQAQPTQRGRFIYQ</sequence>
<name>A0AAV7MQ58_PLEWA</name>
<accession>A0AAV7MQ58</accession>
<evidence type="ECO:0000313" key="2">
    <source>
        <dbReference type="EMBL" id="KAJ1104522.1"/>
    </source>
</evidence>
<evidence type="ECO:0000313" key="3">
    <source>
        <dbReference type="Proteomes" id="UP001066276"/>
    </source>
</evidence>
<dbReference type="AlphaFoldDB" id="A0AAV7MQ58"/>
<evidence type="ECO:0000256" key="1">
    <source>
        <dbReference type="SAM" id="MobiDB-lite"/>
    </source>
</evidence>
<organism evidence="2 3">
    <name type="scientific">Pleurodeles waltl</name>
    <name type="common">Iberian ribbed newt</name>
    <dbReference type="NCBI Taxonomy" id="8319"/>
    <lineage>
        <taxon>Eukaryota</taxon>
        <taxon>Metazoa</taxon>
        <taxon>Chordata</taxon>
        <taxon>Craniata</taxon>
        <taxon>Vertebrata</taxon>
        <taxon>Euteleostomi</taxon>
        <taxon>Amphibia</taxon>
        <taxon>Batrachia</taxon>
        <taxon>Caudata</taxon>
        <taxon>Salamandroidea</taxon>
        <taxon>Salamandridae</taxon>
        <taxon>Pleurodelinae</taxon>
        <taxon>Pleurodeles</taxon>
    </lineage>
</organism>
<proteinExistence type="predicted"/>
<reference evidence="2" key="1">
    <citation type="journal article" date="2022" name="bioRxiv">
        <title>Sequencing and chromosome-scale assembly of the giantPleurodeles waltlgenome.</title>
        <authorList>
            <person name="Brown T."/>
            <person name="Elewa A."/>
            <person name="Iarovenko S."/>
            <person name="Subramanian E."/>
            <person name="Araus A.J."/>
            <person name="Petzold A."/>
            <person name="Susuki M."/>
            <person name="Suzuki K.-i.T."/>
            <person name="Hayashi T."/>
            <person name="Toyoda A."/>
            <person name="Oliveira C."/>
            <person name="Osipova E."/>
            <person name="Leigh N.D."/>
            <person name="Simon A."/>
            <person name="Yun M.H."/>
        </authorList>
    </citation>
    <scope>NUCLEOTIDE SEQUENCE</scope>
    <source>
        <strain evidence="2">20211129_DDA</strain>
        <tissue evidence="2">Liver</tissue>
    </source>
</reference>